<keyword evidence="3" id="KW-1185">Reference proteome</keyword>
<protein>
    <submittedName>
        <fullName evidence="2">BH2946 protein</fullName>
    </submittedName>
</protein>
<dbReference type="Pfam" id="PF08905">
    <property type="entry name" value="DUF1850"/>
    <property type="match status" value="1"/>
</dbReference>
<keyword evidence="1" id="KW-0732">Signal</keyword>
<evidence type="ECO:0000256" key="1">
    <source>
        <dbReference type="SAM" id="SignalP"/>
    </source>
</evidence>
<feature type="chain" id="PRO_5039404433" evidence="1">
    <location>
        <begin position="21"/>
        <end position="162"/>
    </location>
</feature>
<organism evidence="2 3">
    <name type="scientific">Halalkalibacterium halodurans (strain ATCC BAA-125 / DSM 18197 / FERM 7344 / JCM 9153 / C-125)</name>
    <name type="common">Bacillus halodurans</name>
    <dbReference type="NCBI Taxonomy" id="272558"/>
    <lineage>
        <taxon>Bacteria</taxon>
        <taxon>Bacillati</taxon>
        <taxon>Bacillota</taxon>
        <taxon>Bacilli</taxon>
        <taxon>Bacillales</taxon>
        <taxon>Bacillaceae</taxon>
        <taxon>Halalkalibacterium (ex Joshi et al. 2022)</taxon>
    </lineage>
</organism>
<dbReference type="Proteomes" id="UP000001258">
    <property type="component" value="Chromosome"/>
</dbReference>
<evidence type="ECO:0000313" key="3">
    <source>
        <dbReference type="Proteomes" id="UP000001258"/>
    </source>
</evidence>
<feature type="signal peptide" evidence="1">
    <location>
        <begin position="1"/>
        <end position="20"/>
    </location>
</feature>
<reference evidence="2 3" key="1">
    <citation type="journal article" date="2000" name="Nucleic Acids Res.">
        <title>Complete genome sequence of the alkaliphilic bacterium Bacillus halodurans and genomic sequence comparison with Bacillus subtilis.</title>
        <authorList>
            <person name="Takami H."/>
            <person name="Nakasone K."/>
            <person name="Takaki Y."/>
            <person name="Maeno G."/>
            <person name="Sasaki R."/>
            <person name="Masui N."/>
            <person name="Fuji F."/>
            <person name="Hirama C."/>
            <person name="Nakamura Y."/>
            <person name="Ogasawara N."/>
            <person name="Kuhara S."/>
            <person name="Horikoshi K."/>
        </authorList>
    </citation>
    <scope>NUCLEOTIDE SEQUENCE [LARGE SCALE GENOMIC DNA]</scope>
    <source>
        <strain evidence="3">ATCC BAA-125 / DSM 18197 / FERM 7344 / JCM 9153 / C-125</strain>
    </source>
</reference>
<gene>
    <name evidence="2" type="ordered locus">BH2946</name>
</gene>
<dbReference type="OrthoDB" id="4411648at2"/>
<dbReference type="RefSeq" id="WP_010899092.1">
    <property type="nucleotide sequence ID" value="NC_002570.2"/>
</dbReference>
<dbReference type="AlphaFoldDB" id="Q9K8Q7"/>
<dbReference type="PIR" id="B84018">
    <property type="entry name" value="B84018"/>
</dbReference>
<dbReference type="EMBL" id="BA000004">
    <property type="protein sequence ID" value="BAB06665.1"/>
    <property type="molecule type" value="Genomic_DNA"/>
</dbReference>
<dbReference type="STRING" id="272558.gene:10728856"/>
<dbReference type="InterPro" id="IPR015001">
    <property type="entry name" value="DUF1850"/>
</dbReference>
<evidence type="ECO:0000313" key="2">
    <source>
        <dbReference type="EMBL" id="BAB06665.1"/>
    </source>
</evidence>
<proteinExistence type="predicted"/>
<dbReference type="HOGENOM" id="CLU_131574_0_0_9"/>
<sequence>MSRKAVFVFSLCLFFLLAGSDLPSLTLYVQGQENKVIYVSTPVVEGDRLTLSWIHSVEKTPWEETYIVLKDGVMLLEETVFHSFGAGVPHEKGTMTVEDGQIVARGMNDQVDALKWIHSHSVHFQLNINGERVFAGADLPHHEKIEIVIHEEVNEHDRKTNN</sequence>
<dbReference type="eggNOG" id="COG4729">
    <property type="taxonomic scope" value="Bacteria"/>
</dbReference>
<dbReference type="KEGG" id="bha:BH2946"/>
<accession>Q9K8Q7</accession>
<name>Q9K8Q7_HALH5</name>